<reference evidence="1 2" key="1">
    <citation type="submission" date="2015-11" db="EMBL/GenBank/DDBJ databases">
        <authorList>
            <person name="Zhang Y."/>
            <person name="Guo Z."/>
        </authorList>
    </citation>
    <scope>NUCLEOTIDE SEQUENCE [LARGE SCALE GENOMIC DNA]</scope>
    <source>
        <strain evidence="1 2">KCTC 12086</strain>
    </source>
</reference>
<dbReference type="EMBL" id="CP013187">
    <property type="protein sequence ID" value="ALO40633.1"/>
    <property type="molecule type" value="Genomic_DNA"/>
</dbReference>
<evidence type="ECO:0000313" key="2">
    <source>
        <dbReference type="Proteomes" id="UP000061457"/>
    </source>
</evidence>
<dbReference type="STRING" id="161398.PP2015_105"/>
<proteinExistence type="predicted"/>
<accession>A0A0S2JX95</accession>
<sequence length="32" mass="3617">MLAALKASHLEQLNHEAFAWQSPNFLSLKIAH</sequence>
<evidence type="ECO:0000313" key="1">
    <source>
        <dbReference type="EMBL" id="ALO40633.1"/>
    </source>
</evidence>
<organism evidence="1 2">
    <name type="scientific">Pseudoalteromonas phenolica</name>
    <dbReference type="NCBI Taxonomy" id="161398"/>
    <lineage>
        <taxon>Bacteria</taxon>
        <taxon>Pseudomonadati</taxon>
        <taxon>Pseudomonadota</taxon>
        <taxon>Gammaproteobacteria</taxon>
        <taxon>Alteromonadales</taxon>
        <taxon>Pseudoalteromonadaceae</taxon>
        <taxon>Pseudoalteromonas</taxon>
    </lineage>
</organism>
<gene>
    <name evidence="1" type="ORF">PP2015_105</name>
</gene>
<name>A0A0S2JX95_9GAMM</name>
<protein>
    <submittedName>
        <fullName evidence="1">Uncharacterized protein</fullName>
    </submittedName>
</protein>
<dbReference type="Proteomes" id="UP000061457">
    <property type="component" value="Chromosome I"/>
</dbReference>
<dbReference type="PATRIC" id="fig|161398.10.peg.108"/>
<keyword evidence="2" id="KW-1185">Reference proteome</keyword>
<dbReference type="AlphaFoldDB" id="A0A0S2JX95"/>
<dbReference type="KEGG" id="pphe:PP2015_105"/>